<evidence type="ECO:0000256" key="6">
    <source>
        <dbReference type="ARBA" id="ARBA00022660"/>
    </source>
</evidence>
<feature type="transmembrane region" description="Helical" evidence="17">
    <location>
        <begin position="405"/>
        <end position="425"/>
    </location>
</feature>
<evidence type="ECO:0000256" key="14">
    <source>
        <dbReference type="ARBA" id="ARBA00023128"/>
    </source>
</evidence>
<dbReference type="GO" id="GO:0005743">
    <property type="term" value="C:mitochondrial inner membrane"/>
    <property type="evidence" value="ECO:0007669"/>
    <property type="project" value="UniProtKB-SubCell"/>
</dbReference>
<evidence type="ECO:0000256" key="12">
    <source>
        <dbReference type="ARBA" id="ARBA00023027"/>
    </source>
</evidence>
<feature type="transmembrane region" description="Helical" evidence="17">
    <location>
        <begin position="368"/>
        <end position="393"/>
    </location>
</feature>
<evidence type="ECO:0000256" key="8">
    <source>
        <dbReference type="ARBA" id="ARBA00022792"/>
    </source>
</evidence>
<feature type="transmembrane region" description="Helical" evidence="17">
    <location>
        <begin position="329"/>
        <end position="348"/>
    </location>
</feature>
<evidence type="ECO:0000256" key="3">
    <source>
        <dbReference type="ARBA" id="ARBA00012944"/>
    </source>
</evidence>
<proteinExistence type="inferred from homology"/>
<sequence length="541" mass="61977">MFMSKFYFISISMILISLVLMSVVFFFFFFSWSMLLEIELYSFNSVNFNFIFFFDWMSLMFMLVVIFISSLVLIYSKLYLGSECYRFLWLTGFFIIFMLLMILSPSVLGVILGWDGLGLISYCLVIYYQSKDSFNSGFITAASNRMGDSLLLLSVGWYSFSGNFMFWDLNMGVLFLILACMTKSAQFPFSAWLPSAMAAPTPISSLVHSSTLVTAGVYILIRYSFVIEQLHFMSFLTFMSGFTILLAGVSALQEYDLKRVIALSTLGQLGFMIMVLSLGYSYVAFFHLLIHAMFKSLLFLCAGAIIHSGTSIQDLRKMGSFYVELTVKICFYISNFCLMGMPFTSGFYSKDLLLELIYCSYSGIGMGVYMYIMAMITIVYTFRLMLFLSYNNFWVLWVESDKKMVLCLVTLSFFNIIGGSMFNWVLMNNLDFICLPLLVKILPIILLFVSVIMMNLLTLNNLNYYLTELLYISSLTKSVSKLVELMFILVKVLDQGWLEMIMSLSKKLLIINSFWLKNVWGGGVNLYMYSLGVILLLLILL</sequence>
<comment type="subcellular location">
    <subcellularLocation>
        <location evidence="2">Mitochondrion inner membrane</location>
        <topology evidence="2">Multi-pass membrane protein</topology>
    </subcellularLocation>
</comment>
<keyword evidence="12 17" id="KW-0520">NAD</keyword>
<dbReference type="InterPro" id="IPR010934">
    <property type="entry name" value="NADH_DH_su5_C"/>
</dbReference>
<dbReference type="GO" id="GO:0042773">
    <property type="term" value="P:ATP synthesis coupled electron transport"/>
    <property type="evidence" value="ECO:0007669"/>
    <property type="project" value="InterPro"/>
</dbReference>
<evidence type="ECO:0000256" key="2">
    <source>
        <dbReference type="ARBA" id="ARBA00004448"/>
    </source>
</evidence>
<comment type="similarity">
    <text evidence="17">Belongs to the complex I subunit 5 family.</text>
</comment>
<dbReference type="InterPro" id="IPR003945">
    <property type="entry name" value="NU5C-like"/>
</dbReference>
<dbReference type="PANTHER" id="PTHR42829">
    <property type="entry name" value="NADH-UBIQUINONE OXIDOREDUCTASE CHAIN 5"/>
    <property type="match status" value="1"/>
</dbReference>
<evidence type="ECO:0000259" key="18">
    <source>
        <dbReference type="Pfam" id="PF00361"/>
    </source>
</evidence>
<dbReference type="GO" id="GO:0003954">
    <property type="term" value="F:NADH dehydrogenase activity"/>
    <property type="evidence" value="ECO:0007669"/>
    <property type="project" value="TreeGrafter"/>
</dbReference>
<feature type="transmembrane region" description="Helical" evidence="17">
    <location>
        <begin position="50"/>
        <end position="75"/>
    </location>
</feature>
<evidence type="ECO:0000256" key="11">
    <source>
        <dbReference type="ARBA" id="ARBA00022989"/>
    </source>
</evidence>
<organism evidence="21">
    <name type="scientific">Allocarsidara bakeri</name>
    <dbReference type="NCBI Taxonomy" id="2218082"/>
    <lineage>
        <taxon>Eukaryota</taxon>
        <taxon>Metazoa</taxon>
        <taxon>Ecdysozoa</taxon>
        <taxon>Arthropoda</taxon>
        <taxon>Hexapoda</taxon>
        <taxon>Insecta</taxon>
        <taxon>Pterygota</taxon>
        <taxon>Neoptera</taxon>
        <taxon>Paraneoptera</taxon>
        <taxon>Hemiptera</taxon>
        <taxon>Sternorrhyncha</taxon>
        <taxon>Psylloidea</taxon>
        <taxon>Carsidaridae</taxon>
        <taxon>Carsidarinae</taxon>
        <taxon>Allocarsidara</taxon>
    </lineage>
</organism>
<feature type="transmembrane region" description="Helical" evidence="17">
    <location>
        <begin position="87"/>
        <end position="104"/>
    </location>
</feature>
<dbReference type="AlphaFoldDB" id="A0A344A234"/>
<keyword evidence="5 17" id="KW-0813">Transport</keyword>
<keyword evidence="13 17" id="KW-0830">Ubiquinone</keyword>
<evidence type="ECO:0000259" key="19">
    <source>
        <dbReference type="Pfam" id="PF00662"/>
    </source>
</evidence>
<dbReference type="PRINTS" id="PR01434">
    <property type="entry name" value="NADHDHGNASE5"/>
</dbReference>
<evidence type="ECO:0000256" key="10">
    <source>
        <dbReference type="ARBA" id="ARBA00022982"/>
    </source>
</evidence>
<dbReference type="GO" id="GO:0008137">
    <property type="term" value="F:NADH dehydrogenase (ubiquinone) activity"/>
    <property type="evidence" value="ECO:0007669"/>
    <property type="project" value="UniProtKB-EC"/>
</dbReference>
<comment type="catalytic activity">
    <reaction evidence="16 17">
        <text>a ubiquinone + NADH + 5 H(+)(in) = a ubiquinol + NAD(+) + 4 H(+)(out)</text>
        <dbReference type="Rhea" id="RHEA:29091"/>
        <dbReference type="Rhea" id="RHEA-COMP:9565"/>
        <dbReference type="Rhea" id="RHEA-COMP:9566"/>
        <dbReference type="ChEBI" id="CHEBI:15378"/>
        <dbReference type="ChEBI" id="CHEBI:16389"/>
        <dbReference type="ChEBI" id="CHEBI:17976"/>
        <dbReference type="ChEBI" id="CHEBI:57540"/>
        <dbReference type="ChEBI" id="CHEBI:57945"/>
        <dbReference type="EC" id="7.1.1.2"/>
    </reaction>
</comment>
<feature type="domain" description="NADH:quinone oxidoreductase/Mrp antiporter transmembrane" evidence="18">
    <location>
        <begin position="105"/>
        <end position="366"/>
    </location>
</feature>
<dbReference type="InterPro" id="IPR001750">
    <property type="entry name" value="ND/Mrp_TM"/>
</dbReference>
<evidence type="ECO:0000256" key="7">
    <source>
        <dbReference type="ARBA" id="ARBA00022692"/>
    </source>
</evidence>
<comment type="function">
    <text evidence="1">Core subunit of the mitochondrial membrane respiratory chain NADH dehydrogenase (Complex I) that is believed to belong to the minimal assembly required for catalysis. Complex I functions in the transfer of electrons from NADH to the respiratory chain. The immediate electron acceptor for the enzyme is believed to be ubiquinone.</text>
</comment>
<keyword evidence="11 17" id="KW-1133">Transmembrane helix</keyword>
<evidence type="ECO:0000256" key="4">
    <source>
        <dbReference type="ARBA" id="ARBA00021096"/>
    </source>
</evidence>
<feature type="transmembrane region" description="Helical" evidence="17">
    <location>
        <begin position="261"/>
        <end position="282"/>
    </location>
</feature>
<dbReference type="InterPro" id="IPR001516">
    <property type="entry name" value="Proton_antipo_N"/>
</dbReference>
<dbReference type="EMBL" id="MG989218">
    <property type="protein sequence ID" value="AWU48825.2"/>
    <property type="molecule type" value="Genomic_DNA"/>
</dbReference>
<keyword evidence="15 17" id="KW-0472">Membrane</keyword>
<dbReference type="EC" id="7.1.1.2" evidence="3 17"/>
<evidence type="ECO:0000256" key="9">
    <source>
        <dbReference type="ARBA" id="ARBA00022967"/>
    </source>
</evidence>
<keyword evidence="9" id="KW-1278">Translocase</keyword>
<evidence type="ECO:0000256" key="5">
    <source>
        <dbReference type="ARBA" id="ARBA00022448"/>
    </source>
</evidence>
<feature type="transmembrane region" description="Helical" evidence="17">
    <location>
        <begin position="110"/>
        <end position="128"/>
    </location>
</feature>
<feature type="transmembrane region" description="Helical" evidence="17">
    <location>
        <begin position="205"/>
        <end position="225"/>
    </location>
</feature>
<evidence type="ECO:0000259" key="20">
    <source>
        <dbReference type="Pfam" id="PF06455"/>
    </source>
</evidence>
<geneLocation type="mitochondrion" evidence="21"/>
<evidence type="ECO:0000256" key="17">
    <source>
        <dbReference type="RuleBase" id="RU003404"/>
    </source>
</evidence>
<keyword evidence="10" id="KW-0249">Electron transport</keyword>
<comment type="function">
    <text evidence="17">Core subunit of the mitochondrial membrane respiratory chain NADH dehydrogenase (Complex I) which catalyzes electron transfer from NADH through the respiratory chain, using ubiquinone as an electron acceptor. Essential for the catalytic activity and assembly of complex I.</text>
</comment>
<evidence type="ECO:0000256" key="13">
    <source>
        <dbReference type="ARBA" id="ARBA00023075"/>
    </source>
</evidence>
<keyword evidence="7 17" id="KW-0812">Transmembrane</keyword>
<name>A0A344A234_9HEMI</name>
<evidence type="ECO:0000256" key="15">
    <source>
        <dbReference type="ARBA" id="ARBA00023136"/>
    </source>
</evidence>
<dbReference type="GO" id="GO:0015990">
    <property type="term" value="P:electron transport coupled proton transport"/>
    <property type="evidence" value="ECO:0007669"/>
    <property type="project" value="TreeGrafter"/>
</dbReference>
<feature type="transmembrane region" description="Helical" evidence="17">
    <location>
        <begin position="173"/>
        <end position="193"/>
    </location>
</feature>
<feature type="transmembrane region" description="Helical" evidence="17">
    <location>
        <begin position="7"/>
        <end position="30"/>
    </location>
</feature>
<dbReference type="PANTHER" id="PTHR42829:SF2">
    <property type="entry name" value="NADH-UBIQUINONE OXIDOREDUCTASE CHAIN 5"/>
    <property type="match status" value="1"/>
</dbReference>
<feature type="domain" description="NADH-Ubiquinone oxidoreductase (complex I) chain 5 N-terminal" evidence="19">
    <location>
        <begin position="43"/>
        <end position="86"/>
    </location>
</feature>
<keyword evidence="14 17" id="KW-0496">Mitochondrion</keyword>
<protein>
    <recommendedName>
        <fullName evidence="4 17">NADH-ubiquinone oxidoreductase chain 5</fullName>
        <ecNumber evidence="3 17">7.1.1.2</ecNumber>
    </recommendedName>
</protein>
<feature type="domain" description="NADH dehydrogenase subunit 5 C-terminal" evidence="20">
    <location>
        <begin position="380"/>
        <end position="541"/>
    </location>
</feature>
<evidence type="ECO:0000256" key="16">
    <source>
        <dbReference type="ARBA" id="ARBA00049551"/>
    </source>
</evidence>
<evidence type="ECO:0000313" key="21">
    <source>
        <dbReference type="EMBL" id="AWU48825.2"/>
    </source>
</evidence>
<feature type="transmembrane region" description="Helical" evidence="17">
    <location>
        <begin position="519"/>
        <end position="540"/>
    </location>
</feature>
<dbReference type="Pfam" id="PF06455">
    <property type="entry name" value="NADH5_C"/>
    <property type="match status" value="1"/>
</dbReference>
<keyword evidence="8" id="KW-0999">Mitochondrion inner membrane</keyword>
<reference evidence="21" key="1">
    <citation type="submission" date="2018-02" db="EMBL/GenBank/DDBJ databases">
        <title>Resolving the psyllid tree of life: Phylogenomic analysis of the superfamily Psylloidea (Hemiptera).</title>
        <authorList>
            <person name="Percy D.M."/>
            <person name="Sveinsson S."/>
            <person name="Lemmon A.R."/>
            <person name="Lemmon E.M."/>
            <person name="Ouvrard D."/>
            <person name="Burckhardt D."/>
        </authorList>
    </citation>
    <scope>NUCLEOTIDE SEQUENCE</scope>
    <source>
        <strain evidence="21">DP2.idba.138_circ</strain>
    </source>
</reference>
<gene>
    <name evidence="21" type="primary">nad5</name>
</gene>
<keyword evidence="6" id="KW-0679">Respiratory chain</keyword>
<accession>A0A344A234</accession>
<evidence type="ECO:0000256" key="1">
    <source>
        <dbReference type="ARBA" id="ARBA00003257"/>
    </source>
</evidence>
<feature type="transmembrane region" description="Helical" evidence="17">
    <location>
        <begin position="288"/>
        <end position="308"/>
    </location>
</feature>
<dbReference type="Pfam" id="PF00662">
    <property type="entry name" value="Proton_antipo_N"/>
    <property type="match status" value="1"/>
</dbReference>
<dbReference type="Pfam" id="PF00361">
    <property type="entry name" value="Proton_antipo_M"/>
    <property type="match status" value="1"/>
</dbReference>
<feature type="transmembrane region" description="Helical" evidence="17">
    <location>
        <begin position="437"/>
        <end position="457"/>
    </location>
</feature>
<feature type="transmembrane region" description="Helical" evidence="17">
    <location>
        <begin position="149"/>
        <end position="167"/>
    </location>
</feature>
<feature type="transmembrane region" description="Helical" evidence="17">
    <location>
        <begin position="231"/>
        <end position="249"/>
    </location>
</feature>